<proteinExistence type="inferred from homology"/>
<evidence type="ECO:0000259" key="3">
    <source>
        <dbReference type="Pfam" id="PF00501"/>
    </source>
</evidence>
<dbReference type="Proteomes" id="UP000190395">
    <property type="component" value="Unassembled WGS sequence"/>
</dbReference>
<dbReference type="PANTHER" id="PTHR43201">
    <property type="entry name" value="ACYL-COA SYNTHETASE"/>
    <property type="match status" value="1"/>
</dbReference>
<accession>A0A1T4QJS3</accession>
<dbReference type="Gene3D" id="3.30.300.30">
    <property type="match status" value="1"/>
</dbReference>
<organism evidence="5 6">
    <name type="scientific">Treponema berlinense</name>
    <dbReference type="NCBI Taxonomy" id="225004"/>
    <lineage>
        <taxon>Bacteria</taxon>
        <taxon>Pseudomonadati</taxon>
        <taxon>Spirochaetota</taxon>
        <taxon>Spirochaetia</taxon>
        <taxon>Spirochaetales</taxon>
        <taxon>Treponemataceae</taxon>
        <taxon>Treponema</taxon>
    </lineage>
</organism>
<dbReference type="PANTHER" id="PTHR43201:SF5">
    <property type="entry name" value="MEDIUM-CHAIN ACYL-COA LIGASE ACSF2, MITOCHONDRIAL"/>
    <property type="match status" value="1"/>
</dbReference>
<name>A0A1T4QJS3_9SPIR</name>
<dbReference type="InterPro" id="IPR042099">
    <property type="entry name" value="ANL_N_sf"/>
</dbReference>
<comment type="similarity">
    <text evidence="1">Belongs to the ATP-dependent AMP-binding enzyme family.</text>
</comment>
<dbReference type="InterPro" id="IPR045851">
    <property type="entry name" value="AMP-bd_C_sf"/>
</dbReference>
<evidence type="ECO:0000313" key="5">
    <source>
        <dbReference type="EMBL" id="SKA03887.1"/>
    </source>
</evidence>
<protein>
    <submittedName>
        <fullName evidence="5">Acyl-CoA synthetase (AMP-forming)/AMP-acid ligase II</fullName>
    </submittedName>
</protein>
<sequence length="553" mass="62291">MATTYDDSMFRDTFEHEYTWLNGFMRNVRRFSKRPAIIDPDTDRSWNYKQLNIEANRLANALKKLGIKKDDVVMGALRNSPEFAFMYTGPRKIGAIFLAANFNLASGEMALLINHNKPKVVVYSANVAKMMEEAAAICLWKPSLFIMADNIEGVDLPKGHILYEDFVENSSVDEPKIDFRPHIYDEVLRLCTSGTTSLPKFVPVNDINEVLSAHDVIMHYPMNPHDVTLNMTPWFHRGGCHSGGVCPVLYAGAAAVIMRSFRPQTSLDWCSKYKITFMMGAPANLEMLTRAQEKSPRDISSLRGIVTMGAPLSRTDCIRFRTVLTENIFNGYGTTETFWNSFLRPYNLPDGAGSVGGSCTDDEVRVVRLPADGSKAEPDDLVPTDSETEGEIIIHSPAKSTYSYYRNDEMTKEKFYKGWMYTGDTGIWNEDWVVTVKGRKDDMIVVSGENIYPAQIEEAIMENEKVKDCIVTSVPDKVRGQSVCAYVIADDPSLTVKELNEFCAESKMLSKYKRPRYFAIVEKIPLTATGKKQHSKIKAQAKKDLEDGILVRV</sequence>
<dbReference type="STRING" id="225004.SAMN02745152_02011"/>
<keyword evidence="6" id="KW-1185">Reference proteome</keyword>
<feature type="domain" description="AMP-dependent synthetase/ligase" evidence="3">
    <location>
        <begin position="25"/>
        <end position="398"/>
    </location>
</feature>
<reference evidence="5 6" key="1">
    <citation type="submission" date="2017-02" db="EMBL/GenBank/DDBJ databases">
        <authorList>
            <person name="Peterson S.W."/>
        </authorList>
    </citation>
    <scope>NUCLEOTIDE SEQUENCE [LARGE SCALE GENOMIC DNA]</scope>
    <source>
        <strain evidence="5 6">ATCC BAA-909</strain>
    </source>
</reference>
<evidence type="ECO:0000256" key="2">
    <source>
        <dbReference type="ARBA" id="ARBA00022598"/>
    </source>
</evidence>
<evidence type="ECO:0000256" key="1">
    <source>
        <dbReference type="ARBA" id="ARBA00006432"/>
    </source>
</evidence>
<gene>
    <name evidence="5" type="ORF">SAMN02745152_02011</name>
</gene>
<dbReference type="Gene3D" id="3.40.50.12780">
    <property type="entry name" value="N-terminal domain of ligase-like"/>
    <property type="match status" value="1"/>
</dbReference>
<dbReference type="GO" id="GO:0031956">
    <property type="term" value="F:medium-chain fatty acid-CoA ligase activity"/>
    <property type="evidence" value="ECO:0007669"/>
    <property type="project" value="TreeGrafter"/>
</dbReference>
<dbReference type="OrthoDB" id="311554at2"/>
<feature type="domain" description="AMP-binding enzyme C-terminal" evidence="4">
    <location>
        <begin position="455"/>
        <end position="531"/>
    </location>
</feature>
<dbReference type="GeneID" id="303368230"/>
<dbReference type="Pfam" id="PF13193">
    <property type="entry name" value="AMP-binding_C"/>
    <property type="match status" value="1"/>
</dbReference>
<dbReference type="InterPro" id="IPR000873">
    <property type="entry name" value="AMP-dep_synth/lig_dom"/>
</dbReference>
<dbReference type="GO" id="GO:0006631">
    <property type="term" value="P:fatty acid metabolic process"/>
    <property type="evidence" value="ECO:0007669"/>
    <property type="project" value="TreeGrafter"/>
</dbReference>
<dbReference type="InterPro" id="IPR025110">
    <property type="entry name" value="AMP-bd_C"/>
</dbReference>
<evidence type="ECO:0000259" key="4">
    <source>
        <dbReference type="Pfam" id="PF13193"/>
    </source>
</evidence>
<dbReference type="SUPFAM" id="SSF56801">
    <property type="entry name" value="Acetyl-CoA synthetase-like"/>
    <property type="match status" value="1"/>
</dbReference>
<dbReference type="EMBL" id="FUXC01000014">
    <property type="protein sequence ID" value="SKA03887.1"/>
    <property type="molecule type" value="Genomic_DNA"/>
</dbReference>
<dbReference type="AlphaFoldDB" id="A0A1T4QJS3"/>
<keyword evidence="2 5" id="KW-0436">Ligase</keyword>
<dbReference type="Pfam" id="PF00501">
    <property type="entry name" value="AMP-binding"/>
    <property type="match status" value="1"/>
</dbReference>
<dbReference type="RefSeq" id="WP_078931751.1">
    <property type="nucleotide sequence ID" value="NZ_FUXC01000014.1"/>
</dbReference>
<evidence type="ECO:0000313" key="6">
    <source>
        <dbReference type="Proteomes" id="UP000190395"/>
    </source>
</evidence>